<evidence type="ECO:0000259" key="5">
    <source>
        <dbReference type="PROSITE" id="PS51755"/>
    </source>
</evidence>
<gene>
    <name evidence="6" type="ORF">GCM10025780_14980</name>
</gene>
<dbReference type="SMART" id="SM00862">
    <property type="entry name" value="Trans_reg_C"/>
    <property type="match status" value="1"/>
</dbReference>
<accession>A0ABP8VT80</accession>
<dbReference type="PANTHER" id="PTHR48111">
    <property type="entry name" value="REGULATOR OF RPOS"/>
    <property type="match status" value="1"/>
</dbReference>
<evidence type="ECO:0000313" key="7">
    <source>
        <dbReference type="Proteomes" id="UP001501295"/>
    </source>
</evidence>
<dbReference type="Pfam" id="PF00072">
    <property type="entry name" value="Response_reg"/>
    <property type="match status" value="1"/>
</dbReference>
<name>A0ABP8VT80_9MICO</name>
<keyword evidence="2" id="KW-0597">Phosphoprotein</keyword>
<dbReference type="InterPro" id="IPR001867">
    <property type="entry name" value="OmpR/PhoB-type_DNA-bd"/>
</dbReference>
<feature type="modified residue" description="4-aspartylphosphate" evidence="2">
    <location>
        <position position="51"/>
    </location>
</feature>
<dbReference type="PANTHER" id="PTHR48111:SF36">
    <property type="entry name" value="TRANSCRIPTIONAL REGULATORY PROTEIN CUTR"/>
    <property type="match status" value="1"/>
</dbReference>
<feature type="domain" description="Response regulatory" evidence="4">
    <location>
        <begin position="2"/>
        <end position="116"/>
    </location>
</feature>
<feature type="domain" description="OmpR/PhoB-type" evidence="5">
    <location>
        <begin position="124"/>
        <end position="219"/>
    </location>
</feature>
<keyword evidence="1 3" id="KW-0238">DNA-binding</keyword>
<dbReference type="CDD" id="cd00383">
    <property type="entry name" value="trans_reg_C"/>
    <property type="match status" value="1"/>
</dbReference>
<dbReference type="InterPro" id="IPR011006">
    <property type="entry name" value="CheY-like_superfamily"/>
</dbReference>
<keyword evidence="7" id="KW-1185">Reference proteome</keyword>
<feature type="DNA-binding region" description="OmpR/PhoB-type" evidence="3">
    <location>
        <begin position="124"/>
        <end position="219"/>
    </location>
</feature>
<reference evidence="7" key="1">
    <citation type="journal article" date="2019" name="Int. J. Syst. Evol. Microbiol.">
        <title>The Global Catalogue of Microorganisms (GCM) 10K type strain sequencing project: providing services to taxonomists for standard genome sequencing and annotation.</title>
        <authorList>
            <consortium name="The Broad Institute Genomics Platform"/>
            <consortium name="The Broad Institute Genome Sequencing Center for Infectious Disease"/>
            <person name="Wu L."/>
            <person name="Ma J."/>
        </authorList>
    </citation>
    <scope>NUCLEOTIDE SEQUENCE [LARGE SCALE GENOMIC DNA]</scope>
    <source>
        <strain evidence="7">JCM 18956</strain>
    </source>
</reference>
<dbReference type="InterPro" id="IPR001789">
    <property type="entry name" value="Sig_transdc_resp-reg_receiver"/>
</dbReference>
<dbReference type="InterPro" id="IPR039420">
    <property type="entry name" value="WalR-like"/>
</dbReference>
<evidence type="ECO:0000259" key="4">
    <source>
        <dbReference type="PROSITE" id="PS50110"/>
    </source>
</evidence>
<dbReference type="Gene3D" id="6.10.250.690">
    <property type="match status" value="1"/>
</dbReference>
<evidence type="ECO:0000256" key="3">
    <source>
        <dbReference type="PROSITE-ProRule" id="PRU01091"/>
    </source>
</evidence>
<sequence length="225" mass="24889">MRVLIAEDEVYLAEAVETVLTREGMAVDVVHDGGDALERLSVNDYDAVVLDRDLPGVHGDDVCRSIVADGSGVFVLMLTAAGRLTEKVAGFEIGADDYLAKPFEFPELIARLRCAARRPRDARPPVLERGPVRLDTFRREVYRDGRYVRLSRKEFNVLEILLAADGGVISAERLLEKAWDENADPFTNSVRVTISTLRRKLGEPSVIDTVSGVGYRFADPDAVSR</sequence>
<dbReference type="Gene3D" id="3.40.50.2300">
    <property type="match status" value="1"/>
</dbReference>
<proteinExistence type="predicted"/>
<dbReference type="EMBL" id="BAABLM010000002">
    <property type="protein sequence ID" value="GAA4672015.1"/>
    <property type="molecule type" value="Genomic_DNA"/>
</dbReference>
<dbReference type="InterPro" id="IPR036388">
    <property type="entry name" value="WH-like_DNA-bd_sf"/>
</dbReference>
<protein>
    <submittedName>
        <fullName evidence="6">Response regulator transcription factor</fullName>
    </submittedName>
</protein>
<dbReference type="SMART" id="SM00448">
    <property type="entry name" value="REC"/>
    <property type="match status" value="1"/>
</dbReference>
<evidence type="ECO:0000313" key="6">
    <source>
        <dbReference type="EMBL" id="GAA4672015.1"/>
    </source>
</evidence>
<dbReference type="PROSITE" id="PS51755">
    <property type="entry name" value="OMPR_PHOB"/>
    <property type="match status" value="1"/>
</dbReference>
<dbReference type="Gene3D" id="1.10.10.10">
    <property type="entry name" value="Winged helix-like DNA-binding domain superfamily/Winged helix DNA-binding domain"/>
    <property type="match status" value="1"/>
</dbReference>
<evidence type="ECO:0000256" key="2">
    <source>
        <dbReference type="PROSITE-ProRule" id="PRU00169"/>
    </source>
</evidence>
<dbReference type="Proteomes" id="UP001501295">
    <property type="component" value="Unassembled WGS sequence"/>
</dbReference>
<dbReference type="SUPFAM" id="SSF52172">
    <property type="entry name" value="CheY-like"/>
    <property type="match status" value="1"/>
</dbReference>
<evidence type="ECO:0000256" key="1">
    <source>
        <dbReference type="ARBA" id="ARBA00023125"/>
    </source>
</evidence>
<comment type="caution">
    <text evidence="6">The sequence shown here is derived from an EMBL/GenBank/DDBJ whole genome shotgun (WGS) entry which is preliminary data.</text>
</comment>
<dbReference type="PROSITE" id="PS50110">
    <property type="entry name" value="RESPONSE_REGULATORY"/>
    <property type="match status" value="1"/>
</dbReference>
<organism evidence="6 7">
    <name type="scientific">Frondihabitans cladoniiphilus</name>
    <dbReference type="NCBI Taxonomy" id="715785"/>
    <lineage>
        <taxon>Bacteria</taxon>
        <taxon>Bacillati</taxon>
        <taxon>Actinomycetota</taxon>
        <taxon>Actinomycetes</taxon>
        <taxon>Micrococcales</taxon>
        <taxon>Microbacteriaceae</taxon>
        <taxon>Frondihabitans</taxon>
    </lineage>
</organism>
<dbReference type="Pfam" id="PF00486">
    <property type="entry name" value="Trans_reg_C"/>
    <property type="match status" value="1"/>
</dbReference>
<dbReference type="RefSeq" id="WP_345374971.1">
    <property type="nucleotide sequence ID" value="NZ_BAABLM010000002.1"/>
</dbReference>